<keyword evidence="2" id="KW-1003">Cell membrane</keyword>
<dbReference type="Gene3D" id="3.90.1440.10">
    <property type="entry name" value="SecA, preprotein cross-linking domain"/>
    <property type="match status" value="1"/>
</dbReference>
<name>P72016_MYCTX</name>
<accession>P72016</accession>
<evidence type="ECO:0000256" key="6">
    <source>
        <dbReference type="ARBA" id="ARBA00022927"/>
    </source>
</evidence>
<dbReference type="InterPro" id="IPR027417">
    <property type="entry name" value="P-loop_NTPase"/>
</dbReference>
<dbReference type="SMART" id="SM00957">
    <property type="entry name" value="SecA_DEAD"/>
    <property type="match status" value="1"/>
</dbReference>
<evidence type="ECO:0000256" key="8">
    <source>
        <dbReference type="ARBA" id="ARBA00023010"/>
    </source>
</evidence>
<dbReference type="GO" id="GO:0031522">
    <property type="term" value="C:cell envelope Sec protein transport complex"/>
    <property type="evidence" value="ECO:0007669"/>
    <property type="project" value="TreeGrafter"/>
</dbReference>
<dbReference type="GO" id="GO:0043952">
    <property type="term" value="P:protein transport by the Sec complex"/>
    <property type="evidence" value="ECO:0007669"/>
    <property type="project" value="TreeGrafter"/>
</dbReference>
<dbReference type="Gene3D" id="3.40.50.300">
    <property type="entry name" value="P-loop containing nucleotide triphosphate hydrolases"/>
    <property type="match status" value="1"/>
</dbReference>
<dbReference type="GO" id="GO:0005524">
    <property type="term" value="F:ATP binding"/>
    <property type="evidence" value="ECO:0007669"/>
    <property type="project" value="UniProtKB-KW"/>
</dbReference>
<dbReference type="InterPro" id="IPR000185">
    <property type="entry name" value="SecA"/>
</dbReference>
<dbReference type="GO" id="GO:0006605">
    <property type="term" value="P:protein targeting"/>
    <property type="evidence" value="ECO:0007669"/>
    <property type="project" value="InterPro"/>
</dbReference>
<dbReference type="PRINTS" id="PR00906">
    <property type="entry name" value="SECA"/>
</dbReference>
<evidence type="ECO:0000256" key="1">
    <source>
        <dbReference type="ARBA" id="ARBA00022448"/>
    </source>
</evidence>
<dbReference type="SUPFAM" id="SSF81767">
    <property type="entry name" value="Pre-protein crosslinking domain of SecA"/>
    <property type="match status" value="1"/>
</dbReference>
<dbReference type="PANTHER" id="PTHR30612:SF0">
    <property type="entry name" value="CHLOROPLAST PROTEIN-TRANSPORTING ATPASE"/>
    <property type="match status" value="1"/>
</dbReference>
<dbReference type="GO" id="GO:0017038">
    <property type="term" value="P:protein import"/>
    <property type="evidence" value="ECO:0007669"/>
    <property type="project" value="InterPro"/>
</dbReference>
<dbReference type="GO" id="GO:0006886">
    <property type="term" value="P:intracellular protein transport"/>
    <property type="evidence" value="ECO:0007669"/>
    <property type="project" value="InterPro"/>
</dbReference>
<keyword evidence="6" id="KW-0653">Protein transport</keyword>
<reference evidence="11" key="1">
    <citation type="submission" date="1995-12" db="EMBL/GenBank/DDBJ databases">
        <title>Characterization of SecA from Listeria monocytogenes: Conservation of Sequence and Activity.</title>
        <authorList>
            <person name="Owens M.U."/>
            <person name="Berkaw M.N."/>
            <person name="Schmidt M.G."/>
        </authorList>
    </citation>
    <scope>NUCLEOTIDE SEQUENCE</scope>
    <source>
        <strain evidence="11">H37Rv</strain>
    </source>
</reference>
<dbReference type="PANTHER" id="PTHR30612">
    <property type="entry name" value="SECA INNER MEMBRANE COMPONENT OF SEC PROTEIN SECRETION SYSTEM"/>
    <property type="match status" value="1"/>
</dbReference>
<keyword evidence="9" id="KW-0472">Membrane</keyword>
<dbReference type="GO" id="GO:0005829">
    <property type="term" value="C:cytosol"/>
    <property type="evidence" value="ECO:0007669"/>
    <property type="project" value="TreeGrafter"/>
</dbReference>
<evidence type="ECO:0000313" key="11">
    <source>
        <dbReference type="EMBL" id="AAB08980.1"/>
    </source>
</evidence>
<dbReference type="GO" id="GO:0005886">
    <property type="term" value="C:plasma membrane"/>
    <property type="evidence" value="ECO:0007669"/>
    <property type="project" value="TreeGrafter"/>
</dbReference>
<dbReference type="EMBL" id="U43178">
    <property type="protein sequence ID" value="AAB08980.1"/>
    <property type="molecule type" value="Genomic_DNA"/>
</dbReference>
<dbReference type="PROSITE" id="PS51196">
    <property type="entry name" value="SECA_MOTOR_DEAD"/>
    <property type="match status" value="1"/>
</dbReference>
<dbReference type="AlphaFoldDB" id="P72016"/>
<keyword evidence="8" id="KW-0811">Translocation</keyword>
<evidence type="ECO:0000256" key="4">
    <source>
        <dbReference type="ARBA" id="ARBA00022741"/>
    </source>
</evidence>
<dbReference type="InterPro" id="IPR011130">
    <property type="entry name" value="SecA_preprotein_X-link_dom"/>
</dbReference>
<dbReference type="FunFam" id="3.90.1440.10:FF:000002">
    <property type="entry name" value="Protein translocase subunit SecA"/>
    <property type="match status" value="1"/>
</dbReference>
<dbReference type="InterPro" id="IPR011115">
    <property type="entry name" value="SecA_DEAD"/>
</dbReference>
<dbReference type="CDD" id="cd17928">
    <property type="entry name" value="DEXDc_SecA"/>
    <property type="match status" value="1"/>
</dbReference>
<dbReference type="SUPFAM" id="SSF52540">
    <property type="entry name" value="P-loop containing nucleoside triphosphate hydrolases"/>
    <property type="match status" value="1"/>
</dbReference>
<evidence type="ECO:0000256" key="3">
    <source>
        <dbReference type="ARBA" id="ARBA00022490"/>
    </source>
</evidence>
<proteinExistence type="predicted"/>
<dbReference type="InterPro" id="IPR036670">
    <property type="entry name" value="SecA_X-link_sf"/>
</dbReference>
<dbReference type="InterPro" id="IPR014018">
    <property type="entry name" value="SecA_motor_DEAD"/>
</dbReference>
<keyword evidence="5" id="KW-0067">ATP-binding</keyword>
<keyword evidence="4" id="KW-0547">Nucleotide-binding</keyword>
<reference evidence="11" key="2">
    <citation type="submission" date="1995-12" db="EMBL/GenBank/DDBJ databases">
        <title>Identification of Export Proteins from Mycobacterium tuberculosis which interact with SecA.</title>
        <authorList>
            <person name="Owens M.U."/>
            <person name="Schmidt M.G."/>
            <person name="King C.H."/>
            <person name="Quinn F.D."/>
        </authorList>
    </citation>
    <scope>NUCLEOTIDE SEQUENCE</scope>
    <source>
        <strain evidence="11">H37Rv</strain>
    </source>
</reference>
<gene>
    <name evidence="11" type="primary">secA</name>
</gene>
<evidence type="ECO:0000256" key="7">
    <source>
        <dbReference type="ARBA" id="ARBA00022967"/>
    </source>
</evidence>
<evidence type="ECO:0000256" key="9">
    <source>
        <dbReference type="ARBA" id="ARBA00023136"/>
    </source>
</evidence>
<keyword evidence="7" id="KW-1278">Translocase</keyword>
<sequence>MTCVLPAYLNALAANGVHVVTVNDYLAKRDSEWMGRVHRFLGLQVGVILATMTPDERRVAYNADITYGTNNEFGFDYLRDNMAHSLDDLVQRGHHYAIVDEGRFHPDRRGRGPPPISARGARLQLVHRVRPVGVPRLVLDVHYEVDLRKRTVGVHEKGVEFVEDQLGIDNLYETANSPLVSYLNNALKAKELFSRDKDYIVRDGEVLIVDEFTGRVLIGRRYNEGMHQAIEAKEHVEIKAENQTLATITLQNYFRL</sequence>
<keyword evidence="3" id="KW-0963">Cytoplasm</keyword>
<evidence type="ECO:0000256" key="5">
    <source>
        <dbReference type="ARBA" id="ARBA00022840"/>
    </source>
</evidence>
<organism evidence="11">
    <name type="scientific">Mycobacterium tuberculosis</name>
    <dbReference type="NCBI Taxonomy" id="1773"/>
    <lineage>
        <taxon>Bacteria</taxon>
        <taxon>Bacillati</taxon>
        <taxon>Actinomycetota</taxon>
        <taxon>Actinomycetes</taxon>
        <taxon>Mycobacteriales</taxon>
        <taxon>Mycobacteriaceae</taxon>
        <taxon>Mycobacterium</taxon>
        <taxon>Mycobacterium tuberculosis complex</taxon>
    </lineage>
</organism>
<dbReference type="SMART" id="SM00958">
    <property type="entry name" value="SecA_PP_bind"/>
    <property type="match status" value="1"/>
</dbReference>
<evidence type="ECO:0000259" key="10">
    <source>
        <dbReference type="PROSITE" id="PS51196"/>
    </source>
</evidence>
<dbReference type="Pfam" id="PF01043">
    <property type="entry name" value="SecA_PP_bind"/>
    <property type="match status" value="1"/>
</dbReference>
<evidence type="ECO:0000256" key="2">
    <source>
        <dbReference type="ARBA" id="ARBA00022475"/>
    </source>
</evidence>
<feature type="domain" description="SecA family profile" evidence="10">
    <location>
        <begin position="1"/>
        <end position="256"/>
    </location>
</feature>
<protein>
    <submittedName>
        <fullName evidence="11">SecA protein</fullName>
    </submittedName>
</protein>
<dbReference type="Pfam" id="PF07517">
    <property type="entry name" value="SecA_DEAD"/>
    <property type="match status" value="1"/>
</dbReference>
<keyword evidence="1" id="KW-0813">Transport</keyword>